<name>A0A3B0PM69_9BACT</name>
<proteinExistence type="predicted"/>
<reference evidence="2" key="1">
    <citation type="submission" date="2018-06" db="EMBL/GenBank/DDBJ databases">
        <authorList>
            <consortium name="Pathogen Informatics"/>
        </authorList>
    </citation>
    <scope>NUCLEOTIDE SEQUENCE [LARGE SCALE GENOMIC DNA]</scope>
    <source>
        <strain evidence="2">NCTC10132</strain>
    </source>
</reference>
<protein>
    <submittedName>
        <fullName evidence="1">Uncharacterized protein</fullName>
    </submittedName>
</protein>
<gene>
    <name evidence="1" type="ORF">NCTC10132_00211</name>
</gene>
<dbReference type="KEGG" id="medw:NCTC10132_00211"/>
<keyword evidence="2" id="KW-1185">Reference proteome</keyword>
<evidence type="ECO:0000313" key="1">
    <source>
        <dbReference type="EMBL" id="SYV96870.1"/>
    </source>
</evidence>
<sequence length="95" mass="10705">MYSTSFEPLTTFESFSTETANDLETNFNKCFASLSVNDFDNDFSNTKTLSNSTLISLKSFSEVITSFSYELATFSNFLAYKANDSNCLFKTKSLM</sequence>
<organism evidence="1 2">
    <name type="scientific">Mycoplasmopsis edwardii</name>
    <dbReference type="NCBI Taxonomy" id="53558"/>
    <lineage>
        <taxon>Bacteria</taxon>
        <taxon>Bacillati</taxon>
        <taxon>Mycoplasmatota</taxon>
        <taxon>Mycoplasmoidales</taxon>
        <taxon>Metamycoplasmataceae</taxon>
        <taxon>Mycoplasmopsis</taxon>
    </lineage>
</organism>
<accession>A0A3B0PM69</accession>
<evidence type="ECO:0000313" key="2">
    <source>
        <dbReference type="Proteomes" id="UP000257559"/>
    </source>
</evidence>
<dbReference type="AlphaFoldDB" id="A0A3B0PM69"/>
<dbReference type="Proteomes" id="UP000257559">
    <property type="component" value="Chromosome"/>
</dbReference>
<dbReference type="EMBL" id="LS991951">
    <property type="protein sequence ID" value="SYV96870.1"/>
    <property type="molecule type" value="Genomic_DNA"/>
</dbReference>